<dbReference type="AlphaFoldDB" id="A0A895XNS9"/>
<reference evidence="2" key="1">
    <citation type="submission" date="2021-02" db="EMBL/GenBank/DDBJ databases">
        <title>Natronoglycomyces albus gen. nov., sp. nov, a haloalkaliphilic actinobacterium from a soda solonchak soil.</title>
        <authorList>
            <person name="Sorokin D.Y."/>
            <person name="Khijniak T.V."/>
            <person name="Zakharycheva A.P."/>
            <person name="Boueva O.V."/>
            <person name="Ariskina E.V."/>
            <person name="Hahnke R.L."/>
            <person name="Bunk B."/>
            <person name="Sproer C."/>
            <person name="Schumann P."/>
            <person name="Evtushenko L.I."/>
            <person name="Kublanov I.V."/>
        </authorList>
    </citation>
    <scope>NUCLEOTIDE SEQUENCE</scope>
    <source>
        <strain evidence="2">DSM 106290</strain>
    </source>
</reference>
<evidence type="ECO:0000259" key="1">
    <source>
        <dbReference type="PROSITE" id="PS50943"/>
    </source>
</evidence>
<evidence type="ECO:0000313" key="3">
    <source>
        <dbReference type="Proteomes" id="UP000662939"/>
    </source>
</evidence>
<gene>
    <name evidence="2" type="ORF">JQS30_08940</name>
</gene>
<name>A0A895XNS9_9ACTN</name>
<dbReference type="InterPro" id="IPR001387">
    <property type="entry name" value="Cro/C1-type_HTH"/>
</dbReference>
<dbReference type="EMBL" id="CP070496">
    <property type="protein sequence ID" value="QSB03950.1"/>
    <property type="molecule type" value="Genomic_DNA"/>
</dbReference>
<feature type="domain" description="HTH cro/C1-type" evidence="1">
    <location>
        <begin position="15"/>
        <end position="72"/>
    </location>
</feature>
<dbReference type="InterPro" id="IPR043917">
    <property type="entry name" value="DUF5753"/>
</dbReference>
<dbReference type="InterPro" id="IPR010982">
    <property type="entry name" value="Lambda_DNA-bd_dom_sf"/>
</dbReference>
<dbReference type="CDD" id="cd00093">
    <property type="entry name" value="HTH_XRE"/>
    <property type="match status" value="1"/>
</dbReference>
<protein>
    <submittedName>
        <fullName evidence="2">Helix-turn-helix transcriptional regulator</fullName>
    </submittedName>
</protein>
<dbReference type="SUPFAM" id="SSF47413">
    <property type="entry name" value="lambda repressor-like DNA-binding domains"/>
    <property type="match status" value="1"/>
</dbReference>
<dbReference type="Pfam" id="PF13560">
    <property type="entry name" value="HTH_31"/>
    <property type="match status" value="1"/>
</dbReference>
<dbReference type="Pfam" id="PF19054">
    <property type="entry name" value="DUF5753"/>
    <property type="match status" value="1"/>
</dbReference>
<dbReference type="RefSeq" id="WP_213169948.1">
    <property type="nucleotide sequence ID" value="NZ_CP070496.1"/>
</dbReference>
<dbReference type="SMART" id="SM00530">
    <property type="entry name" value="HTH_XRE"/>
    <property type="match status" value="1"/>
</dbReference>
<organism evidence="2 3">
    <name type="scientific">Natronoglycomyces albus</name>
    <dbReference type="NCBI Taxonomy" id="2811108"/>
    <lineage>
        <taxon>Bacteria</taxon>
        <taxon>Bacillati</taxon>
        <taxon>Actinomycetota</taxon>
        <taxon>Actinomycetes</taxon>
        <taxon>Glycomycetales</taxon>
        <taxon>Glycomycetaceae</taxon>
        <taxon>Natronoglycomyces</taxon>
    </lineage>
</organism>
<dbReference type="GO" id="GO:0003677">
    <property type="term" value="F:DNA binding"/>
    <property type="evidence" value="ECO:0007669"/>
    <property type="project" value="InterPro"/>
</dbReference>
<accession>A0A895XNS9</accession>
<dbReference type="PROSITE" id="PS50943">
    <property type="entry name" value="HTH_CROC1"/>
    <property type="match status" value="1"/>
</dbReference>
<proteinExistence type="predicted"/>
<evidence type="ECO:0000313" key="2">
    <source>
        <dbReference type="EMBL" id="QSB03950.1"/>
    </source>
</evidence>
<keyword evidence="3" id="KW-1185">Reference proteome</keyword>
<dbReference type="Gene3D" id="1.10.260.40">
    <property type="entry name" value="lambda repressor-like DNA-binding domains"/>
    <property type="match status" value="1"/>
</dbReference>
<dbReference type="Proteomes" id="UP000662939">
    <property type="component" value="Chromosome"/>
</dbReference>
<dbReference type="KEGG" id="nav:JQS30_08940"/>
<sequence>MAMSKLAAWFVATEIRTLRNEAGLSQERAGALMMRHRNTIAAWEAGTSLPALDSIRGICHHLGATAERTEYLEAVIRQHRTTGLVDDLVDIHDIYCLAHAERFYGEVSKWEPQFIPGVLQTEEYHFSPLTRDYRVDENILSRTWQVKSSRQKEYRDREPVPTTRVILGGDSIRFLDHIENRRKQVDYLLESAELPGWEIRVIQQPHPGMRGGFDVLKPAGFKHAGPAFSYVETLDTSLYIEEQHRVQAYDQAYKGMWDRAIPIKEYIDGT</sequence>